<protein>
    <submittedName>
        <fullName evidence="4">tRNA (N6-threonylcarbamoyladenosine(37)-N6)-methyltransferase TrmO</fullName>
    </submittedName>
</protein>
<dbReference type="PROSITE" id="PS51668">
    <property type="entry name" value="TSAA_2"/>
    <property type="match status" value="1"/>
</dbReference>
<dbReference type="PANTHER" id="PTHR12818:SF0">
    <property type="entry name" value="TRNA (ADENINE(37)-N6)-METHYLTRANSFERASE"/>
    <property type="match status" value="1"/>
</dbReference>
<gene>
    <name evidence="4" type="primary">tsaA</name>
    <name evidence="4" type="ORF">ACFYKX_17000</name>
</gene>
<dbReference type="NCBIfam" id="TIGR00104">
    <property type="entry name" value="tRNA_TsaA"/>
    <property type="match status" value="1"/>
</dbReference>
<proteinExistence type="inferred from homology"/>
<comment type="caution">
    <text evidence="4">The sequence shown here is derived from an EMBL/GenBank/DDBJ whole genome shotgun (WGS) entry which is preliminary data.</text>
</comment>
<name>A0ABW6KDP6_9BACI</name>
<evidence type="ECO:0000259" key="3">
    <source>
        <dbReference type="PROSITE" id="PS51668"/>
    </source>
</evidence>
<dbReference type="EMBL" id="JBIACK010000009">
    <property type="protein sequence ID" value="MFE8702296.1"/>
    <property type="molecule type" value="Genomic_DNA"/>
</dbReference>
<feature type="domain" description="TsaA-like" evidence="3">
    <location>
        <begin position="6"/>
        <end position="139"/>
    </location>
</feature>
<organism evidence="4 5">
    <name type="scientific">Cytobacillus spartinae</name>
    <dbReference type="NCBI Taxonomy" id="3299023"/>
    <lineage>
        <taxon>Bacteria</taxon>
        <taxon>Bacillati</taxon>
        <taxon>Bacillota</taxon>
        <taxon>Bacilli</taxon>
        <taxon>Bacillales</taxon>
        <taxon>Bacillaceae</taxon>
        <taxon>Cytobacillus</taxon>
    </lineage>
</organism>
<keyword evidence="5" id="KW-1185">Reference proteome</keyword>
<dbReference type="InterPro" id="IPR036413">
    <property type="entry name" value="YaeB-like_sf"/>
</dbReference>
<dbReference type="RefSeq" id="WP_389362265.1">
    <property type="nucleotide sequence ID" value="NZ_JBIACK010000009.1"/>
</dbReference>
<comment type="similarity">
    <text evidence="2">Belongs to the tRNA methyltransferase O family.</text>
</comment>
<dbReference type="Gene3D" id="2.40.30.70">
    <property type="entry name" value="YaeB-like"/>
    <property type="match status" value="1"/>
</dbReference>
<evidence type="ECO:0000256" key="1">
    <source>
        <dbReference type="ARBA" id="ARBA00022691"/>
    </source>
</evidence>
<dbReference type="InterPro" id="IPR023370">
    <property type="entry name" value="TrmO-like_N"/>
</dbReference>
<dbReference type="Pfam" id="PF01980">
    <property type="entry name" value="TrmO_N"/>
    <property type="match status" value="1"/>
</dbReference>
<evidence type="ECO:0000313" key="4">
    <source>
        <dbReference type="EMBL" id="MFE8702296.1"/>
    </source>
</evidence>
<dbReference type="InterPro" id="IPR040372">
    <property type="entry name" value="YaeB-like"/>
</dbReference>
<evidence type="ECO:0000256" key="2">
    <source>
        <dbReference type="ARBA" id="ARBA00033753"/>
    </source>
</evidence>
<sequence length="154" mass="17639">MMSISMTPIGFVKSTRKEMLDDQWSLEKASIQLDRALFTEEALYGLEDFSHVIVTFYMHNVNKEKIETKARHPRNNPDWPKVGIFSQRGKNRPNQIGITICEIEEINGVTLTVKNLDAIDGTPVLDIKPYMAEFGSNGEVRQPEWATELMKGYF</sequence>
<reference evidence="4 5" key="1">
    <citation type="submission" date="2024-08" db="EMBL/GenBank/DDBJ databases">
        <title>Two novel Cytobacillus novel species.</title>
        <authorList>
            <person name="Liu G."/>
        </authorList>
    </citation>
    <scope>NUCLEOTIDE SEQUENCE [LARGE SCALE GENOMIC DNA]</scope>
    <source>
        <strain evidence="4 5">FJAT-54145</strain>
    </source>
</reference>
<accession>A0ABW6KDP6</accession>
<dbReference type="Proteomes" id="UP001601059">
    <property type="component" value="Unassembled WGS sequence"/>
</dbReference>
<dbReference type="SUPFAM" id="SSF118196">
    <property type="entry name" value="YaeB-like"/>
    <property type="match status" value="1"/>
</dbReference>
<dbReference type="PANTHER" id="PTHR12818">
    <property type="entry name" value="TRNA (ADENINE(37)-N6)-METHYLTRANSFERASE"/>
    <property type="match status" value="1"/>
</dbReference>
<keyword evidence="1" id="KW-0949">S-adenosyl-L-methionine</keyword>
<dbReference type="CDD" id="cd09281">
    <property type="entry name" value="UPF0066"/>
    <property type="match status" value="1"/>
</dbReference>
<dbReference type="InterPro" id="IPR036414">
    <property type="entry name" value="YaeB_N_sf"/>
</dbReference>
<evidence type="ECO:0000313" key="5">
    <source>
        <dbReference type="Proteomes" id="UP001601059"/>
    </source>
</evidence>